<dbReference type="PANTHER" id="PTHR43481:SF4">
    <property type="entry name" value="GLYCEROL-1-PHOSPHATE PHOSPHOHYDROLASE 1-RELATED"/>
    <property type="match status" value="1"/>
</dbReference>
<evidence type="ECO:0000313" key="2">
    <source>
        <dbReference type="Proteomes" id="UP000247832"/>
    </source>
</evidence>
<dbReference type="OrthoDB" id="9800058at2"/>
<dbReference type="Proteomes" id="UP000247832">
    <property type="component" value="Unassembled WGS sequence"/>
</dbReference>
<dbReference type="InterPro" id="IPR023198">
    <property type="entry name" value="PGP-like_dom2"/>
</dbReference>
<name>A0A2V5LQV2_9MICC</name>
<dbReference type="InterPro" id="IPR041492">
    <property type="entry name" value="HAD_2"/>
</dbReference>
<gene>
    <name evidence="1" type="ORF">CVV68_22885</name>
</gene>
<dbReference type="Gene3D" id="3.40.50.1000">
    <property type="entry name" value="HAD superfamily/HAD-like"/>
    <property type="match status" value="1"/>
</dbReference>
<proteinExistence type="predicted"/>
<dbReference type="SFLD" id="SFLDS00003">
    <property type="entry name" value="Haloacid_Dehalogenase"/>
    <property type="match status" value="1"/>
</dbReference>
<reference evidence="1 2" key="1">
    <citation type="submission" date="2018-05" db="EMBL/GenBank/DDBJ databases">
        <title>Genetic diversity of glacier-inhabiting Cryobacterium bacteria in China and description of Cryobacterium mengkeensis sp. nov. and Arthrobacter glacialis sp. nov.</title>
        <authorList>
            <person name="Liu Q."/>
            <person name="Xin Y.-H."/>
        </authorList>
    </citation>
    <scope>NUCLEOTIDE SEQUENCE [LARGE SCALE GENOMIC DNA]</scope>
    <source>
        <strain evidence="1 2">LI2</strain>
    </source>
</reference>
<dbReference type="Pfam" id="PF13419">
    <property type="entry name" value="HAD_2"/>
    <property type="match status" value="1"/>
</dbReference>
<dbReference type="InterPro" id="IPR036412">
    <property type="entry name" value="HAD-like_sf"/>
</dbReference>
<dbReference type="EMBL" id="QJVD01000095">
    <property type="protein sequence ID" value="PYI63916.1"/>
    <property type="molecule type" value="Genomic_DNA"/>
</dbReference>
<dbReference type="NCBIfam" id="TIGR01509">
    <property type="entry name" value="HAD-SF-IA-v3"/>
    <property type="match status" value="1"/>
</dbReference>
<accession>A0A2V5LQV2</accession>
<dbReference type="GO" id="GO:0050308">
    <property type="term" value="F:sugar-phosphatase activity"/>
    <property type="evidence" value="ECO:0007669"/>
    <property type="project" value="TreeGrafter"/>
</dbReference>
<dbReference type="InterPro" id="IPR023214">
    <property type="entry name" value="HAD_sf"/>
</dbReference>
<dbReference type="RefSeq" id="WP_110503276.1">
    <property type="nucleotide sequence ID" value="NZ_QJVD01000095.1"/>
</dbReference>
<evidence type="ECO:0000313" key="1">
    <source>
        <dbReference type="EMBL" id="PYI63916.1"/>
    </source>
</evidence>
<dbReference type="AlphaFoldDB" id="A0A2V5LQV2"/>
<keyword evidence="2" id="KW-1185">Reference proteome</keyword>
<dbReference type="InterPro" id="IPR051806">
    <property type="entry name" value="HAD-like_SPP"/>
</dbReference>
<protein>
    <submittedName>
        <fullName evidence="1">Phosphatase</fullName>
    </submittedName>
</protein>
<dbReference type="PANTHER" id="PTHR43481">
    <property type="entry name" value="FRUCTOSE-1-PHOSPHATE PHOSPHATASE"/>
    <property type="match status" value="1"/>
</dbReference>
<comment type="caution">
    <text evidence="1">The sequence shown here is derived from an EMBL/GenBank/DDBJ whole genome shotgun (WGS) entry which is preliminary data.</text>
</comment>
<dbReference type="Gene3D" id="1.10.150.240">
    <property type="entry name" value="Putative phosphatase, domain 2"/>
    <property type="match status" value="1"/>
</dbReference>
<dbReference type="SUPFAM" id="SSF56784">
    <property type="entry name" value="HAD-like"/>
    <property type="match status" value="1"/>
</dbReference>
<dbReference type="SFLD" id="SFLDG01129">
    <property type="entry name" value="C1.5:_HAD__Beta-PGM__Phosphata"/>
    <property type="match status" value="1"/>
</dbReference>
<sequence>MTHFDDPSIIISGVNTAEISRPWRPVIGQTFDAVLFDMDGTLIDSTPAVRRSWLAWAAERGLDPSFLDGYHGLPARDIVASLVPTEEFDTSFERIQQIEIAEVGDITVLPGAAEALMAIGEYRKAIVTSCTRPLAAARIMASGLVPPRVIVTFDDVVRGKPDPEPFALGAQWLGFEPGRCLVVEDAPAGLRSAHDAGCTTLAVAGTHGAEDLSADLVIASLFELDFSATANGIHIGRRSSPRNTPLVKDQPHG</sequence>
<dbReference type="InterPro" id="IPR006439">
    <property type="entry name" value="HAD-SF_hydro_IA"/>
</dbReference>
<organism evidence="1 2">
    <name type="scientific">Arthrobacter livingstonensis</name>
    <dbReference type="NCBI Taxonomy" id="670078"/>
    <lineage>
        <taxon>Bacteria</taxon>
        <taxon>Bacillati</taxon>
        <taxon>Actinomycetota</taxon>
        <taxon>Actinomycetes</taxon>
        <taxon>Micrococcales</taxon>
        <taxon>Micrococcaceae</taxon>
        <taxon>Arthrobacter</taxon>
    </lineage>
</organism>